<comment type="caution">
    <text evidence="2">The sequence shown here is derived from an EMBL/GenBank/DDBJ whole genome shotgun (WGS) entry which is preliminary data.</text>
</comment>
<dbReference type="Gene3D" id="1.20.1280.50">
    <property type="match status" value="1"/>
</dbReference>
<gene>
    <name evidence="2" type="ORF">BKA67DRAFT_561950</name>
</gene>
<dbReference type="InterPro" id="IPR015943">
    <property type="entry name" value="WD40/YVTN_repeat-like_dom_sf"/>
</dbReference>
<dbReference type="SUPFAM" id="SSF101908">
    <property type="entry name" value="Putative isomerase YbhE"/>
    <property type="match status" value="1"/>
</dbReference>
<dbReference type="InterPro" id="IPR036047">
    <property type="entry name" value="F-box-like_dom_sf"/>
</dbReference>
<accession>A0A9P8ZZ91</accession>
<dbReference type="SUPFAM" id="SSF81383">
    <property type="entry name" value="F-box domain"/>
    <property type="match status" value="1"/>
</dbReference>
<dbReference type="CDD" id="cd09917">
    <property type="entry name" value="F-box_SF"/>
    <property type="match status" value="1"/>
</dbReference>
<dbReference type="Gene3D" id="2.130.10.10">
    <property type="entry name" value="YVTN repeat-like/Quinoprotein amine dehydrogenase"/>
    <property type="match status" value="1"/>
</dbReference>
<dbReference type="RefSeq" id="XP_045960088.1">
    <property type="nucleotide sequence ID" value="XM_046102560.1"/>
</dbReference>
<dbReference type="GeneID" id="70131452"/>
<sequence>MDPLRTLPAEIVLRILDFASLDSLAKSSRLNRAWHEFIDATHPDAIFAAKLPNVASLREPRDYFQDLTSFAKYGEGAETWKEVCRRWTLLARNWSDKLPTTSESIVRLESASHFVWRFKPDFKRRLFISTSQSGGVYVTDMDTGSTLWSLQGEGDVRGYAHLEYQDGTAVWDRFGNTLEVWKTDLPGLPRGHFRNVALLHHDAETRGFQLSYNTLCVVSTDGCGFVYDVPSDDASPVLRMRIDIPQGAIGHLDQNEQAVMYSMGSEGYHFYDKTSGDSLGYICPHLVDPFRVYHINHPAQPPTDFDRVRREIMASFPTNDPIHAPFPPKNPQKDRLVTCRILPGPLRSSLPIPVAVNGPALDDDDWGAGMLHGKTMAGVSRGGRILVCTDWERALRSESDFTAVTSMIECEPTTGADFDLGGWLSIHETPGGKRIIFEVKNRIYILSLDAMGEFSTVMPVLVATTSLPALGVPVSFMGVYDDCVMSTFTMIRPETEAVDDADDEDTPAWRIVPTKIIRVLSFAPELYERDASDEAQ</sequence>
<protein>
    <recommendedName>
        <fullName evidence="1">F-box domain-containing protein</fullName>
    </recommendedName>
</protein>
<dbReference type="AlphaFoldDB" id="A0A9P8ZZ91"/>
<proteinExistence type="predicted"/>
<reference evidence="2" key="1">
    <citation type="journal article" date="2021" name="Nat. Commun.">
        <title>Genetic determinants of endophytism in the Arabidopsis root mycobiome.</title>
        <authorList>
            <person name="Mesny F."/>
            <person name="Miyauchi S."/>
            <person name="Thiergart T."/>
            <person name="Pickel B."/>
            <person name="Atanasova L."/>
            <person name="Karlsson M."/>
            <person name="Huettel B."/>
            <person name="Barry K.W."/>
            <person name="Haridas S."/>
            <person name="Chen C."/>
            <person name="Bauer D."/>
            <person name="Andreopoulos W."/>
            <person name="Pangilinan J."/>
            <person name="LaButti K."/>
            <person name="Riley R."/>
            <person name="Lipzen A."/>
            <person name="Clum A."/>
            <person name="Drula E."/>
            <person name="Henrissat B."/>
            <person name="Kohler A."/>
            <person name="Grigoriev I.V."/>
            <person name="Martin F.M."/>
            <person name="Hacquard S."/>
        </authorList>
    </citation>
    <scope>NUCLEOTIDE SEQUENCE</scope>
    <source>
        <strain evidence="2">MPI-SDFR-AT-0073</strain>
    </source>
</reference>
<organism evidence="2 3">
    <name type="scientific">Truncatella angustata</name>
    <dbReference type="NCBI Taxonomy" id="152316"/>
    <lineage>
        <taxon>Eukaryota</taxon>
        <taxon>Fungi</taxon>
        <taxon>Dikarya</taxon>
        <taxon>Ascomycota</taxon>
        <taxon>Pezizomycotina</taxon>
        <taxon>Sordariomycetes</taxon>
        <taxon>Xylariomycetidae</taxon>
        <taxon>Amphisphaeriales</taxon>
        <taxon>Sporocadaceae</taxon>
        <taxon>Truncatella</taxon>
    </lineage>
</organism>
<dbReference type="OrthoDB" id="550575at2759"/>
<keyword evidence="3" id="KW-1185">Reference proteome</keyword>
<evidence type="ECO:0000259" key="1">
    <source>
        <dbReference type="PROSITE" id="PS50181"/>
    </source>
</evidence>
<evidence type="ECO:0000313" key="2">
    <source>
        <dbReference type="EMBL" id="KAH6655823.1"/>
    </source>
</evidence>
<feature type="domain" description="F-box" evidence="1">
    <location>
        <begin position="1"/>
        <end position="50"/>
    </location>
</feature>
<evidence type="ECO:0000313" key="3">
    <source>
        <dbReference type="Proteomes" id="UP000758603"/>
    </source>
</evidence>
<dbReference type="EMBL" id="JAGPXC010000003">
    <property type="protein sequence ID" value="KAH6655823.1"/>
    <property type="molecule type" value="Genomic_DNA"/>
</dbReference>
<dbReference type="Proteomes" id="UP000758603">
    <property type="component" value="Unassembled WGS sequence"/>
</dbReference>
<dbReference type="PROSITE" id="PS50181">
    <property type="entry name" value="FBOX"/>
    <property type="match status" value="1"/>
</dbReference>
<name>A0A9P8ZZ91_9PEZI</name>
<dbReference type="InterPro" id="IPR001810">
    <property type="entry name" value="F-box_dom"/>
</dbReference>